<dbReference type="SUPFAM" id="SSF54236">
    <property type="entry name" value="Ubiquitin-like"/>
    <property type="match status" value="1"/>
</dbReference>
<comment type="caution">
    <text evidence="1">The sequence shown here is derived from an EMBL/GenBank/DDBJ whole genome shotgun (WGS) entry which is preliminary data.</text>
</comment>
<organism evidence="1 2">
    <name type="scientific">Acaulospora morrowiae</name>
    <dbReference type="NCBI Taxonomy" id="94023"/>
    <lineage>
        <taxon>Eukaryota</taxon>
        <taxon>Fungi</taxon>
        <taxon>Fungi incertae sedis</taxon>
        <taxon>Mucoromycota</taxon>
        <taxon>Glomeromycotina</taxon>
        <taxon>Glomeromycetes</taxon>
        <taxon>Diversisporales</taxon>
        <taxon>Acaulosporaceae</taxon>
        <taxon>Acaulospora</taxon>
    </lineage>
</organism>
<dbReference type="InterPro" id="IPR029071">
    <property type="entry name" value="Ubiquitin-like_domsf"/>
</dbReference>
<reference evidence="1" key="1">
    <citation type="submission" date="2021-06" db="EMBL/GenBank/DDBJ databases">
        <authorList>
            <person name="Kallberg Y."/>
            <person name="Tangrot J."/>
            <person name="Rosling A."/>
        </authorList>
    </citation>
    <scope>NUCLEOTIDE SEQUENCE</scope>
    <source>
        <strain evidence="1">CL551</strain>
    </source>
</reference>
<evidence type="ECO:0000313" key="1">
    <source>
        <dbReference type="EMBL" id="CAG8548180.1"/>
    </source>
</evidence>
<proteinExistence type="predicted"/>
<evidence type="ECO:0000313" key="2">
    <source>
        <dbReference type="Proteomes" id="UP000789342"/>
    </source>
</evidence>
<dbReference type="Proteomes" id="UP000789342">
    <property type="component" value="Unassembled WGS sequence"/>
</dbReference>
<gene>
    <name evidence="1" type="ORF">AMORRO_LOCUS5444</name>
</gene>
<protein>
    <submittedName>
        <fullName evidence="1">3554_t:CDS:1</fullName>
    </submittedName>
</protein>
<sequence>MLLTSLLESSPVFSIHLKNEDSVYVAKVITHTTGELLLKNYQRYVRPDGAVESYKLIYNDKDIPLSDTLKELRIREGDLVKLELRECTNSSGFKRIKFDFTPDKPRSSMTIS</sequence>
<name>A0A9N9B1T0_9GLOM</name>
<dbReference type="EMBL" id="CAJVPV010003291">
    <property type="protein sequence ID" value="CAG8548180.1"/>
    <property type="molecule type" value="Genomic_DNA"/>
</dbReference>
<dbReference type="AlphaFoldDB" id="A0A9N9B1T0"/>
<keyword evidence="2" id="KW-1185">Reference proteome</keyword>
<accession>A0A9N9B1T0</accession>